<dbReference type="InterPro" id="IPR007321">
    <property type="entry name" value="Transposase_28"/>
</dbReference>
<accession>A0A3L6RHW7</accession>
<dbReference type="OrthoDB" id="685425at2759"/>
<reference evidence="4" key="1">
    <citation type="journal article" date="2019" name="Nat. Commun.">
        <title>The genome of broomcorn millet.</title>
        <authorList>
            <person name="Zou C."/>
            <person name="Miki D."/>
            <person name="Li D."/>
            <person name="Tang Q."/>
            <person name="Xiao L."/>
            <person name="Rajput S."/>
            <person name="Deng P."/>
            <person name="Jia W."/>
            <person name="Huang R."/>
            <person name="Zhang M."/>
            <person name="Sun Y."/>
            <person name="Hu J."/>
            <person name="Fu X."/>
            <person name="Schnable P.S."/>
            <person name="Li F."/>
            <person name="Zhang H."/>
            <person name="Feng B."/>
            <person name="Zhu X."/>
            <person name="Liu R."/>
            <person name="Schnable J.C."/>
            <person name="Zhu J.-K."/>
            <person name="Zhang H."/>
        </authorList>
    </citation>
    <scope>NUCLEOTIDE SEQUENCE [LARGE SCALE GENOMIC DNA]</scope>
</reference>
<name>A0A3L6RHW7_PANMI</name>
<comment type="caution">
    <text evidence="3">The sequence shown here is derived from an EMBL/GenBank/DDBJ whole genome shotgun (WGS) entry which is preliminary data.</text>
</comment>
<gene>
    <name evidence="3" type="ORF">C2845_PM13G08550</name>
</gene>
<organism evidence="3 4">
    <name type="scientific">Panicum miliaceum</name>
    <name type="common">Proso millet</name>
    <name type="synonym">Broomcorn millet</name>
    <dbReference type="NCBI Taxonomy" id="4540"/>
    <lineage>
        <taxon>Eukaryota</taxon>
        <taxon>Viridiplantae</taxon>
        <taxon>Streptophyta</taxon>
        <taxon>Embryophyta</taxon>
        <taxon>Tracheophyta</taxon>
        <taxon>Spermatophyta</taxon>
        <taxon>Magnoliopsida</taxon>
        <taxon>Liliopsida</taxon>
        <taxon>Poales</taxon>
        <taxon>Poaceae</taxon>
        <taxon>PACMAD clade</taxon>
        <taxon>Panicoideae</taxon>
        <taxon>Panicodae</taxon>
        <taxon>Paniceae</taxon>
        <taxon>Panicinae</taxon>
        <taxon>Panicum</taxon>
        <taxon>Panicum sect. Panicum</taxon>
    </lineage>
</organism>
<dbReference type="Proteomes" id="UP000275267">
    <property type="component" value="Unassembled WGS sequence"/>
</dbReference>
<evidence type="ECO:0000259" key="2">
    <source>
        <dbReference type="Pfam" id="PF04195"/>
    </source>
</evidence>
<feature type="region of interest" description="Disordered" evidence="1">
    <location>
        <begin position="453"/>
        <end position="478"/>
    </location>
</feature>
<evidence type="ECO:0000313" key="3">
    <source>
        <dbReference type="EMBL" id="RLN03698.1"/>
    </source>
</evidence>
<feature type="domain" description="Transposase (putative) gypsy type" evidence="2">
    <location>
        <begin position="29"/>
        <end position="87"/>
    </location>
</feature>
<feature type="region of interest" description="Disordered" evidence="1">
    <location>
        <begin position="385"/>
        <end position="421"/>
    </location>
</feature>
<dbReference type="EMBL" id="PQIB02000008">
    <property type="protein sequence ID" value="RLN03698.1"/>
    <property type="molecule type" value="Genomic_DNA"/>
</dbReference>
<protein>
    <submittedName>
        <fullName evidence="3">Gypsy-type retrotransposon RIRE2 protein</fullName>
    </submittedName>
</protein>
<proteinExistence type="predicted"/>
<keyword evidence="4" id="KW-1185">Reference proteome</keyword>
<evidence type="ECO:0000256" key="1">
    <source>
        <dbReference type="SAM" id="MobiDB-lite"/>
    </source>
</evidence>
<dbReference type="PANTHER" id="PTHR33026:SF7">
    <property type="entry name" value="OS03G0100275 PROTEIN"/>
    <property type="match status" value="1"/>
</dbReference>
<dbReference type="AlphaFoldDB" id="A0A3L6RHW7"/>
<dbReference type="PANTHER" id="PTHR33026">
    <property type="entry name" value="OS06G0360600 PROTEIN"/>
    <property type="match status" value="1"/>
</dbReference>
<sequence>MTDADIEALVAQRSCFGEAFPSEDRTETVVFQSFYEKGFGLPSRAFFQGLLHYYGVGGNIATFIHLCEGFLGIAPHFNLWRALYHLRAYPNKDTLDVVGGAAFSLCQGGKYPEASLKDNNKLWVEEWFVVANPAPGLPPRTGLTPVLNARWEEKPTNEEMVKVELLLAKLQKLKAKKLTGVVVALSFTKRLTPANPGVGPPRNHKVSGSKADRRVTLIVSGEVRDKGCLKAYCLKRPTTNEKNVSFWCSAPLLEGQQGKAVDPPTGLALPAADVGSFSSDSSIGSESDNVVEVSGLAAGTGSTTKKPCPTRKVAASKAQRGGVTLRGRSSTPPGASRVGTEAAAEKAGLTTPKPDEEDQGEERGRPTRFRFCVNESNCRRVLLSGAKRKAEESTSEAVSAKVAKGEASPSERPQARPPLIEGAAVGARGELAASEPPQGDNVVPLEVTLGDCAKGGVVEDPTDPNAGSRAIAPVLVAA</sequence>
<feature type="region of interest" description="Disordered" evidence="1">
    <location>
        <begin position="298"/>
        <end position="368"/>
    </location>
</feature>
<evidence type="ECO:0000313" key="4">
    <source>
        <dbReference type="Proteomes" id="UP000275267"/>
    </source>
</evidence>
<dbReference type="Pfam" id="PF04195">
    <property type="entry name" value="Transposase_28"/>
    <property type="match status" value="1"/>
</dbReference>